<organism evidence="2 3">
    <name type="scientific">Stylonychia lemnae</name>
    <name type="common">Ciliate</name>
    <dbReference type="NCBI Taxonomy" id="5949"/>
    <lineage>
        <taxon>Eukaryota</taxon>
        <taxon>Sar</taxon>
        <taxon>Alveolata</taxon>
        <taxon>Ciliophora</taxon>
        <taxon>Intramacronucleata</taxon>
        <taxon>Spirotrichea</taxon>
        <taxon>Stichotrichia</taxon>
        <taxon>Sporadotrichida</taxon>
        <taxon>Oxytrichidae</taxon>
        <taxon>Stylonychinae</taxon>
        <taxon>Stylonychia</taxon>
    </lineage>
</organism>
<dbReference type="InParanoid" id="A0A077ZNY8"/>
<gene>
    <name evidence="2" type="primary">Contig12562.g13405</name>
    <name evidence="2" type="ORF">STYLEM_575</name>
</gene>
<feature type="signal peptide" evidence="1">
    <location>
        <begin position="1"/>
        <end position="19"/>
    </location>
</feature>
<protein>
    <submittedName>
        <fullName evidence="2">Uncharacterized protein</fullName>
    </submittedName>
</protein>
<dbReference type="AlphaFoldDB" id="A0A077ZNY8"/>
<name>A0A077ZNY8_STYLE</name>
<evidence type="ECO:0000256" key="1">
    <source>
        <dbReference type="SAM" id="SignalP"/>
    </source>
</evidence>
<reference evidence="2 3" key="1">
    <citation type="submission" date="2014-06" db="EMBL/GenBank/DDBJ databases">
        <authorList>
            <person name="Swart Estienne"/>
        </authorList>
    </citation>
    <scope>NUCLEOTIDE SEQUENCE [LARGE SCALE GENOMIC DNA]</scope>
    <source>
        <strain evidence="2 3">130c</strain>
    </source>
</reference>
<evidence type="ECO:0000313" key="2">
    <source>
        <dbReference type="EMBL" id="CDW71628.1"/>
    </source>
</evidence>
<feature type="chain" id="PRO_5001728882" evidence="1">
    <location>
        <begin position="20"/>
        <end position="229"/>
    </location>
</feature>
<keyword evidence="3" id="KW-1185">Reference proteome</keyword>
<accession>A0A077ZNY8</accession>
<sequence length="229" mass="25804">MLQKIIVLASVAVVTSASALFNLKNHYDSLKAISGNETWPQVNLPYENKATCRVYTWDDASKTLIDRKVFGQAKFSASLNHEWASQGTVDSEGNLITSEISVTNHNSKKIIEYRATPKYCGSEESSSNDTVKEIVDRAFDPSANPRFQFAGQQAPVWDLTTQYNVINNINLQGQPGSSYYYRIDTGAIRYIVELGSETRVYDYGEGFVETKLTIKDFLIQQCLQRLFLE</sequence>
<proteinExistence type="predicted"/>
<dbReference type="EMBL" id="CCKQ01000547">
    <property type="protein sequence ID" value="CDW71628.1"/>
    <property type="molecule type" value="Genomic_DNA"/>
</dbReference>
<keyword evidence="1" id="KW-0732">Signal</keyword>
<evidence type="ECO:0000313" key="3">
    <source>
        <dbReference type="Proteomes" id="UP000039865"/>
    </source>
</evidence>
<dbReference type="Proteomes" id="UP000039865">
    <property type="component" value="Unassembled WGS sequence"/>
</dbReference>